<dbReference type="InterPro" id="IPR003594">
    <property type="entry name" value="HATPase_dom"/>
</dbReference>
<keyword evidence="12" id="KW-1185">Reference proteome</keyword>
<dbReference type="CDD" id="cd00075">
    <property type="entry name" value="HATPase"/>
    <property type="match status" value="1"/>
</dbReference>
<evidence type="ECO:0000256" key="6">
    <source>
        <dbReference type="ARBA" id="ARBA00022777"/>
    </source>
</evidence>
<keyword evidence="3" id="KW-0597">Phosphoprotein</keyword>
<dbReference type="PANTHER" id="PTHR43065:SF10">
    <property type="entry name" value="PEROXIDE STRESS-ACTIVATED HISTIDINE KINASE MAK3"/>
    <property type="match status" value="1"/>
</dbReference>
<dbReference type="PROSITE" id="PS50109">
    <property type="entry name" value="HIS_KIN"/>
    <property type="match status" value="1"/>
</dbReference>
<proteinExistence type="predicted"/>
<dbReference type="GO" id="GO:0000155">
    <property type="term" value="F:phosphorelay sensor kinase activity"/>
    <property type="evidence" value="ECO:0007669"/>
    <property type="project" value="InterPro"/>
</dbReference>
<dbReference type="SMART" id="SM00388">
    <property type="entry name" value="HisKA"/>
    <property type="match status" value="1"/>
</dbReference>
<evidence type="ECO:0000256" key="4">
    <source>
        <dbReference type="ARBA" id="ARBA00022679"/>
    </source>
</evidence>
<dbReference type="Pfam" id="PF00512">
    <property type="entry name" value="HisKA"/>
    <property type="match status" value="1"/>
</dbReference>
<evidence type="ECO:0000259" key="10">
    <source>
        <dbReference type="PROSITE" id="PS50109"/>
    </source>
</evidence>
<protein>
    <recommendedName>
        <fullName evidence="2">histidine kinase</fullName>
        <ecNumber evidence="2">2.7.13.3</ecNumber>
    </recommendedName>
</protein>
<comment type="catalytic activity">
    <reaction evidence="1">
        <text>ATP + protein L-histidine = ADP + protein N-phospho-L-histidine.</text>
        <dbReference type="EC" id="2.7.13.3"/>
    </reaction>
</comment>
<dbReference type="PANTHER" id="PTHR43065">
    <property type="entry name" value="SENSOR HISTIDINE KINASE"/>
    <property type="match status" value="1"/>
</dbReference>
<dbReference type="Gene3D" id="1.10.287.130">
    <property type="match status" value="1"/>
</dbReference>
<dbReference type="InterPro" id="IPR003661">
    <property type="entry name" value="HisK_dim/P_dom"/>
</dbReference>
<organism evidence="11 12">
    <name type="scientific">Acaryochloris thomasi RCC1774</name>
    <dbReference type="NCBI Taxonomy" id="1764569"/>
    <lineage>
        <taxon>Bacteria</taxon>
        <taxon>Bacillati</taxon>
        <taxon>Cyanobacteriota</taxon>
        <taxon>Cyanophyceae</taxon>
        <taxon>Acaryochloridales</taxon>
        <taxon>Acaryochloridaceae</taxon>
        <taxon>Acaryochloris</taxon>
        <taxon>Acaryochloris thomasi</taxon>
    </lineage>
</organism>
<evidence type="ECO:0000313" key="11">
    <source>
        <dbReference type="EMBL" id="PZD73849.1"/>
    </source>
</evidence>
<evidence type="ECO:0000256" key="3">
    <source>
        <dbReference type="ARBA" id="ARBA00022553"/>
    </source>
</evidence>
<dbReference type="CDD" id="cd00082">
    <property type="entry name" value="HisKA"/>
    <property type="match status" value="1"/>
</dbReference>
<dbReference type="SUPFAM" id="SSF47384">
    <property type="entry name" value="Homodimeric domain of signal transducing histidine kinase"/>
    <property type="match status" value="1"/>
</dbReference>
<evidence type="ECO:0000256" key="8">
    <source>
        <dbReference type="ARBA" id="ARBA00023012"/>
    </source>
</evidence>
<dbReference type="Pfam" id="PF02518">
    <property type="entry name" value="HATPase_c"/>
    <property type="match status" value="1"/>
</dbReference>
<reference evidence="11 12" key="1">
    <citation type="journal article" date="2018" name="Sci. Rep.">
        <title>A novel species of the marine cyanobacterium Acaryochloris with a unique pigment content and lifestyle.</title>
        <authorList>
            <person name="Partensky F."/>
            <person name="Six C."/>
            <person name="Ratin M."/>
            <person name="Garczarek L."/>
            <person name="Vaulot D."/>
            <person name="Probert I."/>
            <person name="Calteau A."/>
            <person name="Gourvil P."/>
            <person name="Marie D."/>
            <person name="Grebert T."/>
            <person name="Bouchier C."/>
            <person name="Le Panse S."/>
            <person name="Gachenot M."/>
            <person name="Rodriguez F."/>
            <person name="Garrido J.L."/>
        </authorList>
    </citation>
    <scope>NUCLEOTIDE SEQUENCE [LARGE SCALE GENOMIC DNA]</scope>
    <source>
        <strain evidence="11 12">RCC1774</strain>
    </source>
</reference>
<keyword evidence="5" id="KW-0547">Nucleotide-binding</keyword>
<dbReference type="SMART" id="SM00387">
    <property type="entry name" value="HATPase_c"/>
    <property type="match status" value="1"/>
</dbReference>
<evidence type="ECO:0000313" key="12">
    <source>
        <dbReference type="Proteomes" id="UP000248857"/>
    </source>
</evidence>
<dbReference type="PRINTS" id="PR00344">
    <property type="entry name" value="BCTRLSENSOR"/>
</dbReference>
<evidence type="ECO:0000256" key="2">
    <source>
        <dbReference type="ARBA" id="ARBA00012438"/>
    </source>
</evidence>
<sequence length="279" mass="30716">MTFADSLTDSPTVHRRTHGRSAFKPSDSPFSSMKTGVTESSVTSDIDKLLQSITQQPQSRLAKIGERSAMIVHEVRNPLTTILMALQSFENLNLPETSQQRLNLALEEADRLQHLLNEILQYAKPYPLEYSALEVNALMTNFLELIQMMPKIADRKIVFIPAPEPISLLGNADKLKQVMINLLTNACEASPVEDEITWQVVPLAADNAVRIQVHNWGLPISPQALPHLTTSFFTTKPSGSGLGLAIVKQIVEDHGGQLHIESTLQSGTRVSVQLPAPSI</sequence>
<keyword evidence="4 11" id="KW-0808">Transferase</keyword>
<feature type="region of interest" description="Disordered" evidence="9">
    <location>
        <begin position="1"/>
        <end position="36"/>
    </location>
</feature>
<keyword evidence="7" id="KW-0067">ATP-binding</keyword>
<feature type="domain" description="Histidine kinase" evidence="10">
    <location>
        <begin position="70"/>
        <end position="278"/>
    </location>
</feature>
<evidence type="ECO:0000256" key="1">
    <source>
        <dbReference type="ARBA" id="ARBA00000085"/>
    </source>
</evidence>
<accession>A0A2W1JKF4</accession>
<dbReference type="InterPro" id="IPR036097">
    <property type="entry name" value="HisK_dim/P_sf"/>
</dbReference>
<dbReference type="EC" id="2.7.13.3" evidence="2"/>
<dbReference type="Gene3D" id="3.30.565.10">
    <property type="entry name" value="Histidine kinase-like ATPase, C-terminal domain"/>
    <property type="match status" value="1"/>
</dbReference>
<name>A0A2W1JKF4_9CYAN</name>
<comment type="caution">
    <text evidence="11">The sequence shown here is derived from an EMBL/GenBank/DDBJ whole genome shotgun (WGS) entry which is preliminary data.</text>
</comment>
<gene>
    <name evidence="11" type="primary">zraS_3</name>
    <name evidence="11" type="ORF">C1752_01693</name>
</gene>
<keyword evidence="6" id="KW-0418">Kinase</keyword>
<dbReference type="InterPro" id="IPR005467">
    <property type="entry name" value="His_kinase_dom"/>
</dbReference>
<evidence type="ECO:0000256" key="7">
    <source>
        <dbReference type="ARBA" id="ARBA00022840"/>
    </source>
</evidence>
<dbReference type="InterPro" id="IPR004358">
    <property type="entry name" value="Sig_transdc_His_kin-like_C"/>
</dbReference>
<dbReference type="SUPFAM" id="SSF55874">
    <property type="entry name" value="ATPase domain of HSP90 chaperone/DNA topoisomerase II/histidine kinase"/>
    <property type="match status" value="1"/>
</dbReference>
<dbReference type="InterPro" id="IPR036890">
    <property type="entry name" value="HATPase_C_sf"/>
</dbReference>
<evidence type="ECO:0000256" key="9">
    <source>
        <dbReference type="SAM" id="MobiDB-lite"/>
    </source>
</evidence>
<keyword evidence="8" id="KW-0902">Two-component regulatory system</keyword>
<dbReference type="Proteomes" id="UP000248857">
    <property type="component" value="Unassembled WGS sequence"/>
</dbReference>
<dbReference type="AlphaFoldDB" id="A0A2W1JKF4"/>
<feature type="compositionally biased region" description="Polar residues" evidence="9">
    <location>
        <begin position="1"/>
        <end position="11"/>
    </location>
</feature>
<dbReference type="EMBL" id="PQWO01000004">
    <property type="protein sequence ID" value="PZD73849.1"/>
    <property type="molecule type" value="Genomic_DNA"/>
</dbReference>
<evidence type="ECO:0000256" key="5">
    <source>
        <dbReference type="ARBA" id="ARBA00022741"/>
    </source>
</evidence>
<dbReference type="GO" id="GO:0005524">
    <property type="term" value="F:ATP binding"/>
    <property type="evidence" value="ECO:0007669"/>
    <property type="project" value="UniProtKB-KW"/>
</dbReference>